<protein>
    <recommendedName>
        <fullName evidence="15">AP-4 complex accessory subunit RUSC2</fullName>
    </recommendedName>
    <alternativeName>
        <fullName evidence="17">Interacting protein of Rab1</fullName>
    </alternativeName>
    <alternativeName>
        <fullName evidence="16">RUN and SH3 domain-containing protein 2</fullName>
    </alternativeName>
</protein>
<feature type="transmembrane region" description="Helical" evidence="20">
    <location>
        <begin position="590"/>
        <end position="610"/>
    </location>
</feature>
<feature type="compositionally biased region" description="Basic and acidic residues" evidence="19">
    <location>
        <begin position="2146"/>
        <end position="2155"/>
    </location>
</feature>
<feature type="domain" description="RUN" evidence="22">
    <location>
        <begin position="1829"/>
        <end position="1973"/>
    </location>
</feature>
<dbReference type="Pfam" id="PF02759">
    <property type="entry name" value="RUN"/>
    <property type="match status" value="1"/>
</dbReference>
<feature type="compositionally biased region" description="Gly residues" evidence="19">
    <location>
        <begin position="1012"/>
        <end position="1023"/>
    </location>
</feature>
<keyword evidence="12 20" id="KW-0472">Membrane</keyword>
<name>A0AAD4UA40_OVIAM</name>
<dbReference type="InterPro" id="IPR032631">
    <property type="entry name" value="P-type_ATPase_N"/>
</dbReference>
<dbReference type="SUPFAM" id="SSF81660">
    <property type="entry name" value="Metal cation-transporting ATPase, ATP-binding domain N"/>
    <property type="match status" value="1"/>
</dbReference>
<keyword evidence="3 18" id="KW-0728">SH3 domain</keyword>
<keyword evidence="6" id="KW-0597">Phosphoprotein</keyword>
<gene>
    <name evidence="23" type="ORF">MG293_007605</name>
</gene>
<dbReference type="PANTHER" id="PTHR15591:SF14">
    <property type="entry name" value="AP-4 COMPLEX ACCESSORY SUBUNIT RUSC2"/>
    <property type="match status" value="1"/>
</dbReference>
<evidence type="ECO:0000256" key="14">
    <source>
        <dbReference type="ARBA" id="ARBA00065409"/>
    </source>
</evidence>
<dbReference type="InterPro" id="IPR001757">
    <property type="entry name" value="P_typ_ATPase"/>
</dbReference>
<evidence type="ECO:0000256" key="1">
    <source>
        <dbReference type="ARBA" id="ARBA00004236"/>
    </source>
</evidence>
<evidence type="ECO:0000256" key="12">
    <source>
        <dbReference type="ARBA" id="ARBA00023136"/>
    </source>
</evidence>
<evidence type="ECO:0000256" key="5">
    <source>
        <dbReference type="ARBA" id="ARBA00022490"/>
    </source>
</evidence>
<feature type="compositionally biased region" description="Polar residues" evidence="19">
    <location>
        <begin position="875"/>
        <end position="887"/>
    </location>
</feature>
<feature type="compositionally biased region" description="Low complexity" evidence="19">
    <location>
        <begin position="1590"/>
        <end position="1600"/>
    </location>
</feature>
<reference evidence="23" key="1">
    <citation type="submission" date="2022-03" db="EMBL/GenBank/DDBJ databases">
        <title>Genomic analyses of argali, domestic sheep and their hybrids provide insights into chromosomal evolution, heterosis and genetic basis of agronomic traits.</title>
        <authorList>
            <person name="Li M."/>
        </authorList>
    </citation>
    <scope>NUCLEOTIDE SEQUENCE</scope>
    <source>
        <strain evidence="23">CAU-MHL-2022a</strain>
        <tissue evidence="23">Skin</tissue>
    </source>
</reference>
<feature type="compositionally biased region" description="Low complexity" evidence="19">
    <location>
        <begin position="1210"/>
        <end position="1225"/>
    </location>
</feature>
<feature type="transmembrane region" description="Helical" evidence="20">
    <location>
        <begin position="80"/>
        <end position="98"/>
    </location>
</feature>
<evidence type="ECO:0000256" key="6">
    <source>
        <dbReference type="ARBA" id="ARBA00022553"/>
    </source>
</evidence>
<evidence type="ECO:0000256" key="8">
    <source>
        <dbReference type="ARBA" id="ARBA00022741"/>
    </source>
</evidence>
<evidence type="ECO:0000259" key="22">
    <source>
        <dbReference type="PROSITE" id="PS50826"/>
    </source>
</evidence>
<dbReference type="InterPro" id="IPR037213">
    <property type="entry name" value="Run_dom_sf"/>
</dbReference>
<dbReference type="Pfam" id="PF14604">
    <property type="entry name" value="SH3_9"/>
    <property type="match status" value="1"/>
</dbReference>
<feature type="compositionally biased region" description="Polar residues" evidence="19">
    <location>
        <begin position="1285"/>
        <end position="1298"/>
    </location>
</feature>
<comment type="subcellular location">
    <subcellularLocation>
        <location evidence="1">Cell membrane</location>
    </subcellularLocation>
    <subcellularLocation>
        <location evidence="2">Cytoplasm</location>
        <location evidence="2">Cytosol</location>
    </subcellularLocation>
</comment>
<dbReference type="Gene3D" id="1.20.58.900">
    <property type="match status" value="1"/>
</dbReference>
<dbReference type="CDD" id="cd17702">
    <property type="entry name" value="RUN_RUSC2"/>
    <property type="match status" value="1"/>
</dbReference>
<keyword evidence="9" id="KW-0067">ATP-binding</keyword>
<feature type="compositionally biased region" description="Pro residues" evidence="19">
    <location>
        <begin position="2230"/>
        <end position="2239"/>
    </location>
</feature>
<dbReference type="Pfam" id="PF16209">
    <property type="entry name" value="PhoLip_ATPase_N"/>
    <property type="match status" value="1"/>
</dbReference>
<accession>A0AAD4UA40</accession>
<dbReference type="PROSITE" id="PS50002">
    <property type="entry name" value="SH3"/>
    <property type="match status" value="1"/>
</dbReference>
<dbReference type="SUPFAM" id="SSF81665">
    <property type="entry name" value="Calcium ATPase, transmembrane domain M"/>
    <property type="match status" value="1"/>
</dbReference>
<dbReference type="SMART" id="SM00326">
    <property type="entry name" value="SH3"/>
    <property type="match status" value="1"/>
</dbReference>
<dbReference type="InterPro" id="IPR001452">
    <property type="entry name" value="SH3_domain"/>
</dbReference>
<evidence type="ECO:0000256" key="15">
    <source>
        <dbReference type="ARBA" id="ARBA00068554"/>
    </source>
</evidence>
<dbReference type="InterPro" id="IPR004012">
    <property type="entry name" value="Run_dom"/>
</dbReference>
<evidence type="ECO:0000256" key="20">
    <source>
        <dbReference type="SAM" id="Phobius"/>
    </source>
</evidence>
<feature type="region of interest" description="Disordered" evidence="19">
    <location>
        <begin position="1209"/>
        <end position="1311"/>
    </location>
</feature>
<feature type="transmembrane region" description="Helical" evidence="20">
    <location>
        <begin position="760"/>
        <end position="780"/>
    </location>
</feature>
<dbReference type="PROSITE" id="PS50826">
    <property type="entry name" value="RUN"/>
    <property type="match status" value="1"/>
</dbReference>
<dbReference type="GO" id="GO:0005524">
    <property type="term" value="F:ATP binding"/>
    <property type="evidence" value="ECO:0007669"/>
    <property type="project" value="UniProtKB-KW"/>
</dbReference>
<feature type="region of interest" description="Disordered" evidence="19">
    <location>
        <begin position="1699"/>
        <end position="1718"/>
    </location>
</feature>
<dbReference type="GO" id="GO:0031410">
    <property type="term" value="C:cytoplasmic vesicle"/>
    <property type="evidence" value="ECO:0007669"/>
    <property type="project" value="TreeGrafter"/>
</dbReference>
<feature type="region of interest" description="Disordered" evidence="19">
    <location>
        <begin position="839"/>
        <end position="860"/>
    </location>
</feature>
<feature type="region of interest" description="Disordered" evidence="19">
    <location>
        <begin position="1136"/>
        <end position="1156"/>
    </location>
</feature>
<dbReference type="InterPro" id="IPR018303">
    <property type="entry name" value="ATPase_P-typ_P_site"/>
</dbReference>
<dbReference type="PANTHER" id="PTHR15591">
    <property type="entry name" value="RUN AND SH3 DOMAIN CONTAINING"/>
    <property type="match status" value="1"/>
</dbReference>
<feature type="region of interest" description="Disordered" evidence="19">
    <location>
        <begin position="2077"/>
        <end position="2198"/>
    </location>
</feature>
<dbReference type="InterPro" id="IPR047343">
    <property type="entry name" value="RUSC1_2"/>
</dbReference>
<evidence type="ECO:0000256" key="18">
    <source>
        <dbReference type="PROSITE-ProRule" id="PRU00192"/>
    </source>
</evidence>
<proteinExistence type="predicted"/>
<feature type="transmembrane region" description="Helical" evidence="20">
    <location>
        <begin position="676"/>
        <end position="694"/>
    </location>
</feature>
<evidence type="ECO:0000313" key="23">
    <source>
        <dbReference type="EMBL" id="KAI4542226.1"/>
    </source>
</evidence>
<keyword evidence="7 20" id="KW-0812">Transmembrane</keyword>
<dbReference type="InterPro" id="IPR047342">
    <property type="entry name" value="RUN_RUSC2"/>
</dbReference>
<evidence type="ECO:0000313" key="24">
    <source>
        <dbReference type="Proteomes" id="UP001214576"/>
    </source>
</evidence>
<dbReference type="SMART" id="SM00593">
    <property type="entry name" value="RUN"/>
    <property type="match status" value="1"/>
</dbReference>
<feature type="transmembrane region" description="Helical" evidence="20">
    <location>
        <begin position="622"/>
        <end position="643"/>
    </location>
</feature>
<feature type="transmembrane region" description="Helical" evidence="20">
    <location>
        <begin position="57"/>
        <end position="74"/>
    </location>
</feature>
<dbReference type="InterPro" id="IPR023298">
    <property type="entry name" value="ATPase_P-typ_TM_dom_sf"/>
</dbReference>
<keyword evidence="5" id="KW-0963">Cytoplasm</keyword>
<feature type="compositionally biased region" description="Basic and acidic residues" evidence="19">
    <location>
        <begin position="1138"/>
        <end position="1149"/>
    </location>
</feature>
<evidence type="ECO:0000256" key="4">
    <source>
        <dbReference type="ARBA" id="ARBA00022475"/>
    </source>
</evidence>
<feature type="transmembrane region" description="Helical" evidence="20">
    <location>
        <begin position="714"/>
        <end position="740"/>
    </location>
</feature>
<comment type="subunit">
    <text evidence="14">Associated component of the adapter-like complex 4 (AP-4). Interacts with active RAB1A and RAB1B, and with GOLGA2. Interacts (via RUN domain) with RAB35 (GTP-bound form); the interaction recruits RUSC2 to the plasma membrane.</text>
</comment>
<keyword evidence="10" id="KW-1278">Translocase</keyword>
<evidence type="ECO:0000256" key="13">
    <source>
        <dbReference type="ARBA" id="ARBA00054808"/>
    </source>
</evidence>
<dbReference type="GO" id="GO:0016887">
    <property type="term" value="F:ATP hydrolysis activity"/>
    <property type="evidence" value="ECO:0007669"/>
    <property type="project" value="InterPro"/>
</dbReference>
<dbReference type="Proteomes" id="UP001214576">
    <property type="component" value="Unassembled WGS sequence"/>
</dbReference>
<dbReference type="Pfam" id="PF16212">
    <property type="entry name" value="PhoLip_ATPase_C"/>
    <property type="match status" value="1"/>
</dbReference>
<feature type="transmembrane region" description="Helical" evidence="20">
    <location>
        <begin position="275"/>
        <end position="301"/>
    </location>
</feature>
<dbReference type="Gene3D" id="3.40.1110.10">
    <property type="entry name" value="Calcium-transporting ATPase, cytoplasmic domain N"/>
    <property type="match status" value="1"/>
</dbReference>
<feature type="region of interest" description="Disordered" evidence="19">
    <location>
        <begin position="1355"/>
        <end position="1376"/>
    </location>
</feature>
<evidence type="ECO:0000256" key="19">
    <source>
        <dbReference type="SAM" id="MobiDB-lite"/>
    </source>
</evidence>
<feature type="region of interest" description="Disordered" evidence="19">
    <location>
        <begin position="2214"/>
        <end position="2240"/>
    </location>
</feature>
<feature type="region of interest" description="Disordered" evidence="19">
    <location>
        <begin position="875"/>
        <end position="909"/>
    </location>
</feature>
<feature type="compositionally biased region" description="Acidic residues" evidence="19">
    <location>
        <begin position="2035"/>
        <end position="2045"/>
    </location>
</feature>
<evidence type="ECO:0000259" key="21">
    <source>
        <dbReference type="PROSITE" id="PS50002"/>
    </source>
</evidence>
<evidence type="ECO:0000256" key="10">
    <source>
        <dbReference type="ARBA" id="ARBA00022967"/>
    </source>
</evidence>
<feature type="region of interest" description="Disordered" evidence="19">
    <location>
        <begin position="1450"/>
        <end position="1490"/>
    </location>
</feature>
<feature type="compositionally biased region" description="Basic and acidic residues" evidence="19">
    <location>
        <begin position="888"/>
        <end position="898"/>
    </location>
</feature>
<keyword evidence="24" id="KW-1185">Reference proteome</keyword>
<dbReference type="SUPFAM" id="SSF50044">
    <property type="entry name" value="SH3-domain"/>
    <property type="match status" value="1"/>
</dbReference>
<feature type="region of interest" description="Disordered" evidence="19">
    <location>
        <begin position="986"/>
        <end position="1059"/>
    </location>
</feature>
<comment type="caution">
    <text evidence="23">The sequence shown here is derived from an EMBL/GenBank/DDBJ whole genome shotgun (WGS) entry which is preliminary data.</text>
</comment>
<dbReference type="InterPro" id="IPR036028">
    <property type="entry name" value="SH3-like_dom_sf"/>
</dbReference>
<evidence type="ECO:0000256" key="9">
    <source>
        <dbReference type="ARBA" id="ARBA00022840"/>
    </source>
</evidence>
<evidence type="ECO:0000256" key="17">
    <source>
        <dbReference type="ARBA" id="ARBA00081448"/>
    </source>
</evidence>
<dbReference type="GO" id="GO:0005886">
    <property type="term" value="C:plasma membrane"/>
    <property type="evidence" value="ECO:0007669"/>
    <property type="project" value="UniProtKB-SubCell"/>
</dbReference>
<feature type="region of interest" description="Disordered" evidence="19">
    <location>
        <begin position="2007"/>
        <end position="2055"/>
    </location>
</feature>
<dbReference type="InterPro" id="IPR023299">
    <property type="entry name" value="ATPase_P-typ_cyto_dom_N"/>
</dbReference>
<evidence type="ECO:0000256" key="16">
    <source>
        <dbReference type="ARBA" id="ARBA00078463"/>
    </source>
</evidence>
<evidence type="ECO:0000256" key="3">
    <source>
        <dbReference type="ARBA" id="ARBA00022443"/>
    </source>
</evidence>
<feature type="compositionally biased region" description="Low complexity" evidence="19">
    <location>
        <begin position="1535"/>
        <end position="1544"/>
    </location>
</feature>
<dbReference type="EMBL" id="JAKZEL010000007">
    <property type="protein sequence ID" value="KAI4542226.1"/>
    <property type="molecule type" value="Genomic_DNA"/>
</dbReference>
<feature type="domain" description="SH3" evidence="21">
    <location>
        <begin position="2238"/>
        <end position="2297"/>
    </location>
</feature>
<dbReference type="PROSITE" id="PS00154">
    <property type="entry name" value="ATPASE_E1_E2"/>
    <property type="match status" value="1"/>
</dbReference>
<feature type="compositionally biased region" description="Low complexity" evidence="19">
    <location>
        <begin position="2046"/>
        <end position="2055"/>
    </location>
</feature>
<organism evidence="23 24">
    <name type="scientific">Ovis ammon polii</name>
    <dbReference type="NCBI Taxonomy" id="230172"/>
    <lineage>
        <taxon>Eukaryota</taxon>
        <taxon>Metazoa</taxon>
        <taxon>Chordata</taxon>
        <taxon>Craniata</taxon>
        <taxon>Vertebrata</taxon>
        <taxon>Euteleostomi</taxon>
        <taxon>Mammalia</taxon>
        <taxon>Eutheria</taxon>
        <taxon>Laurasiatheria</taxon>
        <taxon>Artiodactyla</taxon>
        <taxon>Ruminantia</taxon>
        <taxon>Pecora</taxon>
        <taxon>Bovidae</taxon>
        <taxon>Caprinae</taxon>
        <taxon>Ovis</taxon>
    </lineage>
</organism>
<feature type="compositionally biased region" description="Basic and acidic residues" evidence="19">
    <location>
        <begin position="2217"/>
        <end position="2227"/>
    </location>
</feature>
<dbReference type="NCBIfam" id="TIGR01494">
    <property type="entry name" value="ATPase_P-type"/>
    <property type="match status" value="1"/>
</dbReference>
<evidence type="ECO:0000256" key="2">
    <source>
        <dbReference type="ARBA" id="ARBA00004514"/>
    </source>
</evidence>
<dbReference type="FunFam" id="2.30.30.40:FF:000228">
    <property type="entry name" value="RUN and SH3 domain containing 2"/>
    <property type="match status" value="1"/>
</dbReference>
<dbReference type="FunFam" id="1.20.58.900:FF:000006">
    <property type="entry name" value="RUN and SH3 domain containing 1"/>
    <property type="match status" value="1"/>
</dbReference>
<evidence type="ECO:0000256" key="11">
    <source>
        <dbReference type="ARBA" id="ARBA00022989"/>
    </source>
</evidence>
<comment type="function">
    <text evidence="13">Associates with the adapter-like complex 4 (AP-4) and may therefore play a role in vesicular trafficking of proteins at the trans-Golgi network.</text>
</comment>
<dbReference type="Gene3D" id="2.30.30.40">
    <property type="entry name" value="SH3 Domains"/>
    <property type="match status" value="1"/>
</dbReference>
<sequence>MSVSEKESEDKQNGAPERYLQANNREFNSLFGYPDNSVKTSKYNALNFLPMNLFEQFQRLANAYFLFLLFLQLIPQISSLAWYTTVVPLMVVLSITAVKDAIDDMKRHQNDNQVNNRSVLVLMNGSETNLKVKQAISVTSEMEDNLKLLSAFDGEVRCESPNNKLDKFTGILMYKGKNYILNHDRLILRGCVIRNTDWCYGLVIFTGPDTKVMQNSGKSTFKRTHIDHLMNVLVLWIFLFLGCMCFLLAVGHYIWENNKGYYFQDYLPWKDYVSSSVFSATLIFWSYFIILNTMVPISLYVSVEIIRLGNSFYINWDQKMFYEPKNMPAQARTTTLNEELGQVKYVFSDKTGTLTQNIMIFNKCSINGMLYGELVYQAQSPDEGALVTAARNFGFVFRSRTSETIMVVEMGKTRIYQLLAILDFSNTRKRMSVIALSQPKSTLHTHVFQDFASDGLRTLMLAYRELDSAFFQDWSKKHSEACLSLENRENKISIVYEEIERDLMCFLSQRCPQNLKTAVNIAYACNIFEDEMDEIFIVEGNNAAHIGVGISGQEGMQAMLSSDYAFSQFRYLQRLLLVHGRWSYNRMCKFLSYFFYKNFAFTLVHVWYAFYSGFSAQTVYDTWFITFYNLIYTSLPVLGLSLFDQDVNETWSLRFPELYEPGQHNLYFNKKEFVKCLLHGIYSSFVLFFIPMGTVYNSVRQDGKEISDYQSFSLIVQTSLLCVVTMQVWPVVGDGLCLLFPDTFQFLGVARNTLNLPQMWLSVVLSIILCMLPVIGYQFLKPLFWPVSVDQGQCLVLLMPLFELSRMDSPPKLTGETLIVHHIPLVHCQVPDRQCCGGGGGGSGSTRPNPFCPPELGITQPDQDLGQADSLLYSSLQSAPGGSTRSADSAKSRGRDGRGPGAPKRHNPFLLQAGVAEPGLGDLYEDSISDSATQQSFHLHGAGQPTFHLSSFQLPPPGPRVGRPWGAARSRAGVVEGQEQEPVTVLDAPHGSTGRCCRPEPEAETMELDECGGPGGSGSGGGASDTSGFFDQEWKLSSDESPRNPRCSGSGTQHCRCSSTSSQSEAADQSMGYVSDSSCNSSDGVLVTFSTLYNKMHGNSRANLNSAPQSCSDSSFYSHSDPGAFYLDLQPSPAESKMSCESHHPDSGGREGGYGCPHASSPELDANCNSYRPHCEPCPAVADLTACFQSQARLVVATQNYYKLVTCDLSSQSSPSPAGSSVTSCSEEHTKISPAPGPGPDPGPSQPSEYYLFQKPEVQPEEQEAVGSEAEAEAPMGRTVIEGQVYTNTSPPNLSTGRQRSRSYDRSLERSPPVRLGSLERMLSCPVRLSEGPTAITGPGSPPRRVTSFAELAKGRKKAAGSGSPPLRASTGDTSQEFSLIQEAQQDRVGPPDEGTHCSHSLPPMPLGPGMDLVGPEPWSTQVCQGPQSSEMPPAGLRAAGQGPLAQLMDPGPVLPGSPANSHTQRDARAKADGGGAESRPVLRYSKEQRPTTLPIQPFVFQHHFPKQLAKARALHSLSQLYSLSGCNRAPQPAPAAAPAAQGPGPAPSGEPQVPAHRGARKARPEPETLRPSPLGSYSPIRSTGPFGPSTDSSASTSCSPLPEQATATESPPPWGLSCPPAVRPAVSQQPQKEDPKILTLAEYRLHGTGSLPPLGSWRSSLSRAESLVRGGGEGSMASRPSNANHLSPQALKWREYRRKNPLGPPGLSGSLDRRPQDGRLARRNPIFEFPSSLGAAGHLNCRLNGQVVKPLPLTCPDFQDPFSLTEKPPAEFCLSPDGSSEAVSIDVLQKKGLVKAVNTAVDLIVAHFGTSRDPGVKAKLGNSSVSPNVGHLVLKYLCPAVRALLEDGLKSFVLDVIIGQRKNTPWSVVEASTQLGPSTKVLHGLYNKVSQFPELTSHTMRFNAFILGLLNIRSLEFWFNHLYNHEDIIQTHYQPWGFLNAAHTVCPGLFEELLLLLQPLALLPFSLDLLFQHRLLQSGQQQRQHKELLRVSQDLLLSAHSTLQLARSRGQDGPGDVDRVAPGERVKGVGAPEGGEEEEEEGETEAAGSSGRSRWARSGQAGWWYQLMQSSQVYIDGSSEGSRFPRGSSTGSSSEKKKGAGGVGPPPREGVVEGAEACPAPEETLGRERGWPFWMGSPPDSVLAELRRSREREGSAAPTAENEEGASEPSPGGIKWGHLFGSRKAQREARPTNRLPSDWLSLDKSVFQLVAQTVGARREPEPKDGLQEPPSPGLPSKPPCEVKALCHHLATGPGQLSFRKGDTLRVLGPAGADWLRCSRGSDTGLVPLAYVTLTPTPSPSPGSSQN</sequence>
<dbReference type="InterPro" id="IPR032630">
    <property type="entry name" value="P_typ_ATPase_c"/>
</dbReference>
<feature type="compositionally biased region" description="Polar residues" evidence="19">
    <location>
        <begin position="1047"/>
        <end position="1059"/>
    </location>
</feature>
<dbReference type="GO" id="GO:0005829">
    <property type="term" value="C:cytosol"/>
    <property type="evidence" value="ECO:0007669"/>
    <property type="project" value="UniProtKB-SubCell"/>
</dbReference>
<dbReference type="SUPFAM" id="SSF140741">
    <property type="entry name" value="RUN domain-like"/>
    <property type="match status" value="1"/>
</dbReference>
<feature type="compositionally biased region" description="Basic and acidic residues" evidence="19">
    <location>
        <begin position="2017"/>
        <end position="2028"/>
    </location>
</feature>
<keyword evidence="11 20" id="KW-1133">Transmembrane helix</keyword>
<keyword evidence="4" id="KW-1003">Cell membrane</keyword>
<feature type="region of interest" description="Disordered" evidence="19">
    <location>
        <begin position="1528"/>
        <end position="1635"/>
    </location>
</feature>
<feature type="compositionally biased region" description="Pro residues" evidence="19">
    <location>
        <begin position="1235"/>
        <end position="1245"/>
    </location>
</feature>
<feature type="compositionally biased region" description="Basic and acidic residues" evidence="19">
    <location>
        <begin position="1032"/>
        <end position="1043"/>
    </location>
</feature>
<feature type="transmembrane region" description="Helical" evidence="20">
    <location>
        <begin position="232"/>
        <end position="255"/>
    </location>
</feature>
<keyword evidence="8" id="KW-0547">Nucleotide-binding</keyword>
<evidence type="ECO:0000256" key="7">
    <source>
        <dbReference type="ARBA" id="ARBA00022692"/>
    </source>
</evidence>